<dbReference type="InParanoid" id="M7XV10"/>
<organism evidence="1 2">
    <name type="scientific">Mariniradius saccharolyticus AK6</name>
    <dbReference type="NCBI Taxonomy" id="1239962"/>
    <lineage>
        <taxon>Bacteria</taxon>
        <taxon>Pseudomonadati</taxon>
        <taxon>Bacteroidota</taxon>
        <taxon>Cytophagia</taxon>
        <taxon>Cytophagales</taxon>
        <taxon>Cyclobacteriaceae</taxon>
        <taxon>Mariniradius</taxon>
    </lineage>
</organism>
<protein>
    <submittedName>
        <fullName evidence="1">Uncharacterized protein</fullName>
    </submittedName>
</protein>
<sequence>MKGENTSAKKIGKMTEKMKIFFECGRDLQMQDDGVNLFSLSKKITH</sequence>
<dbReference type="EMBL" id="AMZY02000014">
    <property type="protein sequence ID" value="EMS32317.1"/>
    <property type="molecule type" value="Genomic_DNA"/>
</dbReference>
<dbReference type="AlphaFoldDB" id="M7XV10"/>
<name>M7XV10_9BACT</name>
<gene>
    <name evidence="1" type="ORF">C943_01580</name>
</gene>
<dbReference type="Proteomes" id="UP000010953">
    <property type="component" value="Unassembled WGS sequence"/>
</dbReference>
<proteinExistence type="predicted"/>
<evidence type="ECO:0000313" key="1">
    <source>
        <dbReference type="EMBL" id="EMS32317.1"/>
    </source>
</evidence>
<reference evidence="1" key="1">
    <citation type="submission" date="2013-01" db="EMBL/GenBank/DDBJ databases">
        <title>Genome assembly of Mariniradius saccharolyticus AK6.</title>
        <authorList>
            <person name="Vaidya B."/>
            <person name="Khatri I."/>
            <person name="Tanuku N.R.S."/>
            <person name="Subramanian S."/>
            <person name="Pinnaka A."/>
        </authorList>
    </citation>
    <scope>NUCLEOTIDE SEQUENCE [LARGE SCALE GENOMIC DNA]</scope>
    <source>
        <strain evidence="1">AK6</strain>
    </source>
</reference>
<accession>M7XV10</accession>
<evidence type="ECO:0000313" key="2">
    <source>
        <dbReference type="Proteomes" id="UP000010953"/>
    </source>
</evidence>
<dbReference type="RefSeq" id="WP_008629588.1">
    <property type="nucleotide sequence ID" value="NZ_AMZY02000014.1"/>
</dbReference>
<comment type="caution">
    <text evidence="1">The sequence shown here is derived from an EMBL/GenBank/DDBJ whole genome shotgun (WGS) entry which is preliminary data.</text>
</comment>
<keyword evidence="2" id="KW-1185">Reference proteome</keyword>